<keyword evidence="1" id="KW-0472">Membrane</keyword>
<proteinExistence type="predicted"/>
<feature type="transmembrane region" description="Helical" evidence="1">
    <location>
        <begin position="7"/>
        <end position="29"/>
    </location>
</feature>
<dbReference type="Proteomes" id="UP001208656">
    <property type="component" value="Unassembled WGS sequence"/>
</dbReference>
<keyword evidence="1" id="KW-0812">Transmembrane</keyword>
<sequence>MKSPMKAAFVVFSLICIGIPVIFLFISIFTNNWQFFYIGILAAFFSSMPTGLNFILDFHEKRYKNKKK</sequence>
<evidence type="ECO:0000313" key="2">
    <source>
        <dbReference type="EMBL" id="MCU9593955.1"/>
    </source>
</evidence>
<feature type="transmembrane region" description="Helical" evidence="1">
    <location>
        <begin position="35"/>
        <end position="58"/>
    </location>
</feature>
<protein>
    <submittedName>
        <fullName evidence="2">Uncharacterized protein</fullName>
    </submittedName>
</protein>
<accession>A0ABT2WE57</accession>
<dbReference type="EMBL" id="JAOUSE010000011">
    <property type="protein sequence ID" value="MCU9593955.1"/>
    <property type="molecule type" value="Genomic_DNA"/>
</dbReference>
<evidence type="ECO:0000256" key="1">
    <source>
        <dbReference type="SAM" id="Phobius"/>
    </source>
</evidence>
<dbReference type="RefSeq" id="WP_173659350.1">
    <property type="nucleotide sequence ID" value="NZ_JAOUSE010000011.1"/>
</dbReference>
<comment type="caution">
    <text evidence="2">The sequence shown here is derived from an EMBL/GenBank/DDBJ whole genome shotgun (WGS) entry which is preliminary data.</text>
</comment>
<evidence type="ECO:0000313" key="3">
    <source>
        <dbReference type="Proteomes" id="UP001208656"/>
    </source>
</evidence>
<organism evidence="2 3">
    <name type="scientific">Pallidibacillus thermolactis</name>
    <dbReference type="NCBI Taxonomy" id="251051"/>
    <lineage>
        <taxon>Bacteria</taxon>
        <taxon>Bacillati</taxon>
        <taxon>Bacillota</taxon>
        <taxon>Bacilli</taxon>
        <taxon>Bacillales</taxon>
        <taxon>Bacillaceae</taxon>
        <taxon>Pallidibacillus</taxon>
    </lineage>
</organism>
<keyword evidence="3" id="KW-1185">Reference proteome</keyword>
<name>A0ABT2WE57_9BACI</name>
<keyword evidence="1" id="KW-1133">Transmembrane helix</keyword>
<reference evidence="2 3" key="1">
    <citation type="submission" date="2022-10" db="EMBL/GenBank/DDBJ databases">
        <title>Description of Fervidibacillus gen. nov. in the family Fervidibacillaceae fam. nov. with two species, Fervidibacillus albus sp. nov., and Fervidibacillus halotolerans sp. nov., isolated from tidal flat sediments.</title>
        <authorList>
            <person name="Kwon K.K."/>
            <person name="Yang S.-H."/>
        </authorList>
    </citation>
    <scope>NUCLEOTIDE SEQUENCE [LARGE SCALE GENOMIC DNA]</scope>
    <source>
        <strain evidence="2 3">DSM 23332</strain>
    </source>
</reference>
<gene>
    <name evidence="2" type="ORF">OEV82_05750</name>
</gene>